<dbReference type="Gene3D" id="3.40.50.1010">
    <property type="entry name" value="5'-nuclease"/>
    <property type="match status" value="1"/>
</dbReference>
<dbReference type="InterPro" id="IPR002716">
    <property type="entry name" value="PIN_dom"/>
</dbReference>
<evidence type="ECO:0000313" key="4">
    <source>
        <dbReference type="Proteomes" id="UP001420932"/>
    </source>
</evidence>
<dbReference type="SUPFAM" id="SSF49879">
    <property type="entry name" value="SMAD/FHA domain"/>
    <property type="match status" value="1"/>
</dbReference>
<organism evidence="3 4">
    <name type="scientific">Stephania yunnanensis</name>
    <dbReference type="NCBI Taxonomy" id="152371"/>
    <lineage>
        <taxon>Eukaryota</taxon>
        <taxon>Viridiplantae</taxon>
        <taxon>Streptophyta</taxon>
        <taxon>Embryophyta</taxon>
        <taxon>Tracheophyta</taxon>
        <taxon>Spermatophyta</taxon>
        <taxon>Magnoliopsida</taxon>
        <taxon>Ranunculales</taxon>
        <taxon>Menispermaceae</taxon>
        <taxon>Menispermoideae</taxon>
        <taxon>Cissampelideae</taxon>
        <taxon>Stephania</taxon>
    </lineage>
</organism>
<comment type="caution">
    <text evidence="3">The sequence shown here is derived from an EMBL/GenBank/DDBJ whole genome shotgun (WGS) entry which is preliminary data.</text>
</comment>
<sequence>MAAMKESSERAIPVFTVLKSGNLFKNIFLLDDPSLILEPNSSKSDENGEVLANQRGEEEILIVGRHPDCNIVLEHPSISRFHLRIHSKPSSKKLWIVDLSSAHGTWVSDRKIEAQVRVELNEGDTMRFGTSTRVYRLHWIPLSRAFDAENPFFVIEDSKTQTESIQDADDDEQDEEFQFENQISFFEEHGQFPSAPPMPENMDPFTQDNEVDSETLLEAMMLHEKENQSPSRRLNETDVLSMMPEPVASESVNLSCLPDEKELLESTVTKLDKESEDNSYGNFVQRELSDREIDKSPKWTSEQELNMPSLWSRRGKTNSLIRIQTSRTTEKNRTAKKDVEISLGKENDGEDGNVARVLFCELNREEEMFTPDKENFTPGRVLGSSSMKKGKLEEIKQQKSAAASQDEDELIMLGSSEKENMSPVVLRRTEPKKHSELKPTKPSSDCNQDHDQGMLGFSDKENTPLVFHGSRLKKSFGLKPMKLTIDCNQDPEEGMLAISEKENLTPIVLRESKSTKPLGSRGQVRQEMEMIMSKRRVGRLPFQSLISNSPSKSKSEAPVAARSSISVNCSQTVETTSSFSMPKRSAVEAYKVWNMVVDTDCLLNKESRRSIQLLQGLKSTCLIIPRMVIRELDCLKRRSTLFRRDAVVVSSVLQWIEECMVTTNWWIHVQNFEEDIPVAPTPPASPRLWTSEESAGVVVGSMPFSNYGSLQEIVSPTAEDHILDTALLFKRIKRNQRLILLTNSVSLKIKAMAEGLICETPEEFRESIVNPWSERFMWADSTPRGATWSCSDEAVLKEMCHSKRTARATEPAKGLKLILLHNSHYGQMR</sequence>
<accession>A0AAP0PIL5</accession>
<dbReference type="InterPro" id="IPR000253">
    <property type="entry name" value="FHA_dom"/>
</dbReference>
<dbReference type="AlphaFoldDB" id="A0AAP0PIL5"/>
<dbReference type="Proteomes" id="UP001420932">
    <property type="component" value="Unassembled WGS sequence"/>
</dbReference>
<keyword evidence="4" id="KW-1185">Reference proteome</keyword>
<dbReference type="GO" id="GO:0031965">
    <property type="term" value="C:nuclear membrane"/>
    <property type="evidence" value="ECO:0007669"/>
    <property type="project" value="TreeGrafter"/>
</dbReference>
<evidence type="ECO:0000259" key="2">
    <source>
        <dbReference type="PROSITE" id="PS50006"/>
    </source>
</evidence>
<evidence type="ECO:0000256" key="1">
    <source>
        <dbReference type="SAM" id="MobiDB-lite"/>
    </source>
</evidence>
<proteinExistence type="predicted"/>
<dbReference type="EMBL" id="JBBNAF010000005">
    <property type="protein sequence ID" value="KAK9142151.1"/>
    <property type="molecule type" value="Genomic_DNA"/>
</dbReference>
<dbReference type="Pfam" id="PF13638">
    <property type="entry name" value="PIN_4"/>
    <property type="match status" value="1"/>
</dbReference>
<feature type="compositionally biased region" description="Basic and acidic residues" evidence="1">
    <location>
        <begin position="428"/>
        <end position="439"/>
    </location>
</feature>
<dbReference type="PROSITE" id="PS50006">
    <property type="entry name" value="FHA_DOMAIN"/>
    <property type="match status" value="1"/>
</dbReference>
<gene>
    <name evidence="3" type="ORF">Syun_011551</name>
</gene>
<feature type="region of interest" description="Disordered" evidence="1">
    <location>
        <begin position="371"/>
        <end position="390"/>
    </location>
</feature>
<feature type="region of interest" description="Disordered" evidence="1">
    <location>
        <begin position="428"/>
        <end position="449"/>
    </location>
</feature>
<evidence type="ECO:0000313" key="3">
    <source>
        <dbReference type="EMBL" id="KAK9142151.1"/>
    </source>
</evidence>
<dbReference type="Gene3D" id="2.60.200.20">
    <property type="match status" value="1"/>
</dbReference>
<dbReference type="PANTHER" id="PTHR22593:SF8">
    <property type="entry name" value="FHA DOMAIN-CONTAINING PROTEIN PS1"/>
    <property type="match status" value="1"/>
</dbReference>
<name>A0AAP0PIL5_9MAGN</name>
<protein>
    <recommendedName>
        <fullName evidence="2">FHA domain-containing protein</fullName>
    </recommendedName>
</protein>
<dbReference type="Pfam" id="PF00498">
    <property type="entry name" value="FHA"/>
    <property type="match status" value="1"/>
</dbReference>
<dbReference type="PANTHER" id="PTHR22593">
    <property type="entry name" value="TRANSMEMBRANE PROTEIN 18"/>
    <property type="match status" value="1"/>
</dbReference>
<reference evidence="3 4" key="1">
    <citation type="submission" date="2024-01" db="EMBL/GenBank/DDBJ databases">
        <title>Genome assemblies of Stephania.</title>
        <authorList>
            <person name="Yang L."/>
        </authorList>
    </citation>
    <scope>NUCLEOTIDE SEQUENCE [LARGE SCALE GENOMIC DNA]</scope>
    <source>
        <strain evidence="3">YNDBR</strain>
        <tissue evidence="3">Leaf</tissue>
    </source>
</reference>
<dbReference type="CDD" id="cd09880">
    <property type="entry name" value="PIN_Smg5-6-like"/>
    <property type="match status" value="1"/>
</dbReference>
<dbReference type="InterPro" id="IPR008984">
    <property type="entry name" value="SMAD_FHA_dom_sf"/>
</dbReference>
<dbReference type="SMART" id="SM00240">
    <property type="entry name" value="FHA"/>
    <property type="match status" value="1"/>
</dbReference>
<feature type="domain" description="FHA" evidence="2">
    <location>
        <begin position="61"/>
        <end position="112"/>
    </location>
</feature>